<dbReference type="PANTHER" id="PTHR43649">
    <property type="entry name" value="ARABINOSE-BINDING PROTEIN-RELATED"/>
    <property type="match status" value="1"/>
</dbReference>
<name>A0ABV5B362_9BACL</name>
<dbReference type="InterPro" id="IPR050490">
    <property type="entry name" value="Bact_solute-bd_prot1"/>
</dbReference>
<dbReference type="Gene3D" id="3.40.190.10">
    <property type="entry name" value="Periplasmic binding protein-like II"/>
    <property type="match status" value="1"/>
</dbReference>
<evidence type="ECO:0000256" key="1">
    <source>
        <dbReference type="SAM" id="SignalP"/>
    </source>
</evidence>
<protein>
    <submittedName>
        <fullName evidence="2">Extracellular solute-binding protein</fullName>
    </submittedName>
</protein>
<dbReference type="InterPro" id="IPR006059">
    <property type="entry name" value="SBP"/>
</dbReference>
<dbReference type="RefSeq" id="WP_375523750.1">
    <property type="nucleotide sequence ID" value="NZ_JBHILM010000002.1"/>
</dbReference>
<proteinExistence type="predicted"/>
<dbReference type="PROSITE" id="PS51257">
    <property type="entry name" value="PROKAR_LIPOPROTEIN"/>
    <property type="match status" value="1"/>
</dbReference>
<evidence type="ECO:0000313" key="3">
    <source>
        <dbReference type="Proteomes" id="UP001580407"/>
    </source>
</evidence>
<dbReference type="EMBL" id="JBHILM010000002">
    <property type="protein sequence ID" value="MFB5679932.1"/>
    <property type="molecule type" value="Genomic_DNA"/>
</dbReference>
<sequence>MKKLMALIINVLLVVMLAACSSGSGADSGTYTAPEVEKVSDMEGTVKVALAGWQLEDGIDPITGNQVTGFNKYVENTFNKMYPNIKLEVTQIPWENAQAKQKALLMSGDVDVLYTGGAFAAQFYQQGLLRGIDDLIAKDTSFDPTIYLEGIWNSSYSTKSSDGAVQFGIPSVLGKRVTIYDKTIFDQWGVEPLSEVPTPEEILEKAKKMTGKNPQTGQPNYGLWFNGSSLNQSTFVALTYYYGAKGAEGSLADPKNIKWELNTPEMKKVMEWLSEAAKLAPPAFVNGKGAENFGIEDNPIAIALDSPGSGTMSEYRATGNKELIDRFVPVMNIGPKGEGWVAMDPIIMAANTKNPEAAWEVMKFLSSYETQKWAYLNFDMTPTLKEADFVEEENGFVQRAMQIADITTPTLMDEANPFYNSEIVPAVNGFISEAANGGSPDIDALLTRLQTRAEAWSASQK</sequence>
<organism evidence="2 3">
    <name type="scientific">Paenibacillus terreus</name>
    <dbReference type="NCBI Taxonomy" id="1387834"/>
    <lineage>
        <taxon>Bacteria</taxon>
        <taxon>Bacillati</taxon>
        <taxon>Bacillota</taxon>
        <taxon>Bacilli</taxon>
        <taxon>Bacillales</taxon>
        <taxon>Paenibacillaceae</taxon>
        <taxon>Paenibacillus</taxon>
    </lineage>
</organism>
<keyword evidence="1" id="KW-0732">Signal</keyword>
<dbReference type="SUPFAM" id="SSF53850">
    <property type="entry name" value="Periplasmic binding protein-like II"/>
    <property type="match status" value="1"/>
</dbReference>
<feature type="chain" id="PRO_5047223416" evidence="1">
    <location>
        <begin position="27"/>
        <end position="461"/>
    </location>
</feature>
<dbReference type="PANTHER" id="PTHR43649:SF12">
    <property type="entry name" value="DIACETYLCHITOBIOSE BINDING PROTEIN DASA"/>
    <property type="match status" value="1"/>
</dbReference>
<keyword evidence="3" id="KW-1185">Reference proteome</keyword>
<dbReference type="Proteomes" id="UP001580407">
    <property type="component" value="Unassembled WGS sequence"/>
</dbReference>
<gene>
    <name evidence="2" type="ORF">ACE3NQ_03230</name>
</gene>
<comment type="caution">
    <text evidence="2">The sequence shown here is derived from an EMBL/GenBank/DDBJ whole genome shotgun (WGS) entry which is preliminary data.</text>
</comment>
<accession>A0ABV5B362</accession>
<dbReference type="Pfam" id="PF01547">
    <property type="entry name" value="SBP_bac_1"/>
    <property type="match status" value="1"/>
</dbReference>
<evidence type="ECO:0000313" key="2">
    <source>
        <dbReference type="EMBL" id="MFB5679932.1"/>
    </source>
</evidence>
<feature type="signal peptide" evidence="1">
    <location>
        <begin position="1"/>
        <end position="26"/>
    </location>
</feature>
<reference evidence="2 3" key="1">
    <citation type="submission" date="2024-09" db="EMBL/GenBank/DDBJ databases">
        <authorList>
            <person name="Ruan L."/>
        </authorList>
    </citation>
    <scope>NUCLEOTIDE SEQUENCE [LARGE SCALE GENOMIC DNA]</scope>
    <source>
        <strain evidence="2 3">D33</strain>
    </source>
</reference>